<dbReference type="Proteomes" id="UP001140293">
    <property type="component" value="Unassembled WGS sequence"/>
</dbReference>
<proteinExistence type="predicted"/>
<reference evidence="6" key="1">
    <citation type="submission" date="2020-07" db="EMBL/GenBank/DDBJ databases">
        <authorList>
            <person name="Pettersson B.M.F."/>
            <person name="Behra P.R.K."/>
            <person name="Ramesh M."/>
            <person name="Das S."/>
            <person name="Dasgupta S."/>
            <person name="Kirsebom L.A."/>
        </authorList>
    </citation>
    <scope>NUCLEOTIDE SEQUENCE</scope>
    <source>
        <strain evidence="6">DSM 44615</strain>
    </source>
</reference>
<dbReference type="AlphaFoldDB" id="A0A9X2Y784"/>
<keyword evidence="1" id="KW-0004">4Fe-4S</keyword>
<reference evidence="6" key="2">
    <citation type="journal article" date="2022" name="BMC Genomics">
        <title>Comparative genome analysis of mycobacteria focusing on tRNA and non-coding RNA.</title>
        <authorList>
            <person name="Behra P.R.K."/>
            <person name="Pettersson B.M.F."/>
            <person name="Ramesh M."/>
            <person name="Das S."/>
            <person name="Dasgupta S."/>
            <person name="Kirsebom L.A."/>
        </authorList>
    </citation>
    <scope>NUCLEOTIDE SEQUENCE</scope>
    <source>
        <strain evidence="6">DSM 44615</strain>
    </source>
</reference>
<evidence type="ECO:0000313" key="6">
    <source>
        <dbReference type="EMBL" id="MCV7169207.1"/>
    </source>
</evidence>
<dbReference type="InterPro" id="IPR050572">
    <property type="entry name" value="Fe-S_Ferredoxin"/>
</dbReference>
<evidence type="ECO:0000259" key="5">
    <source>
        <dbReference type="PROSITE" id="PS51379"/>
    </source>
</evidence>
<dbReference type="GO" id="GO:0046872">
    <property type="term" value="F:metal ion binding"/>
    <property type="evidence" value="ECO:0007669"/>
    <property type="project" value="UniProtKB-KW"/>
</dbReference>
<dbReference type="RefSeq" id="WP_264011396.1">
    <property type="nucleotide sequence ID" value="NZ_JACKSJ010000036.1"/>
</dbReference>
<keyword evidence="3" id="KW-0408">Iron</keyword>
<dbReference type="PROSITE" id="PS00198">
    <property type="entry name" value="4FE4S_FER_1"/>
    <property type="match status" value="2"/>
</dbReference>
<dbReference type="Pfam" id="PF13187">
    <property type="entry name" value="Fer4_9"/>
    <property type="match status" value="1"/>
</dbReference>
<evidence type="ECO:0000256" key="2">
    <source>
        <dbReference type="ARBA" id="ARBA00022723"/>
    </source>
</evidence>
<sequence length="137" mass="14496">MIEIVSAQACIACDICIKVCPTDVFDRGPDGVPTIARQGDCQTCFMCEAYCPTDALYVSPAATPVGADSPHADEDAVARSGLLGGYRRMVGWGQGREAGARRDRNPLLSAVPPLPESALPVPAPVCDRMWNHPQPSG</sequence>
<accession>A0A9X2Y784</accession>
<evidence type="ECO:0000256" key="3">
    <source>
        <dbReference type="ARBA" id="ARBA00023004"/>
    </source>
</evidence>
<keyword evidence="4" id="KW-0411">Iron-sulfur</keyword>
<dbReference type="Gene3D" id="3.30.70.20">
    <property type="match status" value="1"/>
</dbReference>
<comment type="caution">
    <text evidence="6">The sequence shown here is derived from an EMBL/GenBank/DDBJ whole genome shotgun (WGS) entry which is preliminary data.</text>
</comment>
<dbReference type="PANTHER" id="PTHR43687">
    <property type="entry name" value="ADENYLYLSULFATE REDUCTASE, BETA SUBUNIT"/>
    <property type="match status" value="1"/>
</dbReference>
<dbReference type="PANTHER" id="PTHR43687:SF1">
    <property type="entry name" value="FERREDOXIN III"/>
    <property type="match status" value="1"/>
</dbReference>
<dbReference type="SUPFAM" id="SSF54862">
    <property type="entry name" value="4Fe-4S ferredoxins"/>
    <property type="match status" value="1"/>
</dbReference>
<keyword evidence="7" id="KW-1185">Reference proteome</keyword>
<protein>
    <submittedName>
        <fullName evidence="6">Ferredoxin family protein</fullName>
    </submittedName>
</protein>
<keyword evidence="2" id="KW-0479">Metal-binding</keyword>
<organism evidence="6 7">
    <name type="scientific">[Mycobacterium] manitobense</name>
    <dbReference type="NCBI Taxonomy" id="190147"/>
    <lineage>
        <taxon>Bacteria</taxon>
        <taxon>Bacillati</taxon>
        <taxon>Actinomycetota</taxon>
        <taxon>Actinomycetes</taxon>
        <taxon>Mycobacteriales</taxon>
        <taxon>Mycobacteriaceae</taxon>
        <taxon>Mycolicibacterium</taxon>
    </lineage>
</organism>
<dbReference type="InterPro" id="IPR017896">
    <property type="entry name" value="4Fe4S_Fe-S-bd"/>
</dbReference>
<dbReference type="GO" id="GO:0051539">
    <property type="term" value="F:4 iron, 4 sulfur cluster binding"/>
    <property type="evidence" value="ECO:0007669"/>
    <property type="project" value="UniProtKB-KW"/>
</dbReference>
<dbReference type="PROSITE" id="PS51379">
    <property type="entry name" value="4FE4S_FER_2"/>
    <property type="match status" value="2"/>
</dbReference>
<dbReference type="EMBL" id="JACKSJ010000036">
    <property type="protein sequence ID" value="MCV7169207.1"/>
    <property type="molecule type" value="Genomic_DNA"/>
</dbReference>
<name>A0A9X2Y784_9MYCO</name>
<gene>
    <name evidence="6" type="ORF">H7I41_04620</name>
</gene>
<evidence type="ECO:0000313" key="7">
    <source>
        <dbReference type="Proteomes" id="UP001140293"/>
    </source>
</evidence>
<evidence type="ECO:0000256" key="1">
    <source>
        <dbReference type="ARBA" id="ARBA00022485"/>
    </source>
</evidence>
<feature type="domain" description="4Fe-4S ferredoxin-type" evidence="5">
    <location>
        <begin position="31"/>
        <end position="61"/>
    </location>
</feature>
<evidence type="ECO:0000256" key="4">
    <source>
        <dbReference type="ARBA" id="ARBA00023014"/>
    </source>
</evidence>
<feature type="domain" description="4Fe-4S ferredoxin-type" evidence="5">
    <location>
        <begin position="1"/>
        <end position="30"/>
    </location>
</feature>
<dbReference type="InterPro" id="IPR017900">
    <property type="entry name" value="4Fe4S_Fe_S_CS"/>
</dbReference>